<feature type="coiled-coil region" evidence="1">
    <location>
        <begin position="40"/>
        <end position="78"/>
    </location>
</feature>
<keyword evidence="1" id="KW-0175">Coiled coil</keyword>
<dbReference type="Proteomes" id="UP000688137">
    <property type="component" value="Unassembled WGS sequence"/>
</dbReference>
<accession>A0A8S1PMC8</accession>
<feature type="compositionally biased region" description="Basic residues" evidence="2">
    <location>
        <begin position="10"/>
        <end position="20"/>
    </location>
</feature>
<reference evidence="3" key="1">
    <citation type="submission" date="2021-01" db="EMBL/GenBank/DDBJ databases">
        <authorList>
            <consortium name="Genoscope - CEA"/>
            <person name="William W."/>
        </authorList>
    </citation>
    <scope>NUCLEOTIDE SEQUENCE</scope>
</reference>
<keyword evidence="4" id="KW-1185">Reference proteome</keyword>
<proteinExistence type="predicted"/>
<sequence>MNQTKIQDKRNKKLSKTQLKKKQEIEQDVNQGMNYFNDLKLQGEEQINKCQQTIQDAKANLEKQINHQIEQQKEKAKKFGQEAFSQLSQLANSRESYLEFRNDSIEFKFDIPLLDEWKICRFLTLSDCNLQFSNIEKELIIDLKGKIQFLDIQFPEFFLQFSLQKPPIIFFDKKPLVKGFDPIQYGLNQTNIFPTINQIDIFQFNFENQEFESQFSFNTENSQEKSSFINFSTISMRIQYKQQLVKQKLNSDIQAMLKTSILLFGLKINLNLDFSFLATNYRTNSSLRFVLESEPIENFCLNKFVQHILSFEIPSHIAEFKIKTIMCKLSIEKSKQWEFFFLLTIEDGSCNFFQNLIIIKALTGQLIYNKESGWDDSSIRGECIVKNQSLGSFKFGFLKDRNQIQADLIPNKAFSLEKLFYDLSGCDLKMSIFQEINFQNLTLMLEIFESQMLFKAIYKKNNLKFDNFSFIQLKDVNVEFQLINKQVISKNLQIDFKIVLFNNQKFVIEEKQQDFHQKLRNLFCLSDRPYSHYLIFQGNLICIRFINFNFLKNVQLKQNLLSTLILI</sequence>
<comment type="caution">
    <text evidence="3">The sequence shown here is derived from an EMBL/GenBank/DDBJ whole genome shotgun (WGS) entry which is preliminary data.</text>
</comment>
<name>A0A8S1PMC8_PARPR</name>
<evidence type="ECO:0000256" key="2">
    <source>
        <dbReference type="SAM" id="MobiDB-lite"/>
    </source>
</evidence>
<evidence type="ECO:0000256" key="1">
    <source>
        <dbReference type="SAM" id="Coils"/>
    </source>
</evidence>
<dbReference type="EMBL" id="CAJJDM010000126">
    <property type="protein sequence ID" value="CAD8104111.1"/>
    <property type="molecule type" value="Genomic_DNA"/>
</dbReference>
<organism evidence="3 4">
    <name type="scientific">Paramecium primaurelia</name>
    <dbReference type="NCBI Taxonomy" id="5886"/>
    <lineage>
        <taxon>Eukaryota</taxon>
        <taxon>Sar</taxon>
        <taxon>Alveolata</taxon>
        <taxon>Ciliophora</taxon>
        <taxon>Intramacronucleata</taxon>
        <taxon>Oligohymenophorea</taxon>
        <taxon>Peniculida</taxon>
        <taxon>Parameciidae</taxon>
        <taxon>Paramecium</taxon>
    </lineage>
</organism>
<evidence type="ECO:0000313" key="3">
    <source>
        <dbReference type="EMBL" id="CAD8104111.1"/>
    </source>
</evidence>
<protein>
    <submittedName>
        <fullName evidence="3">Uncharacterized protein</fullName>
    </submittedName>
</protein>
<feature type="region of interest" description="Disordered" evidence="2">
    <location>
        <begin position="1"/>
        <end position="21"/>
    </location>
</feature>
<dbReference type="AlphaFoldDB" id="A0A8S1PMC8"/>
<evidence type="ECO:0000313" key="4">
    <source>
        <dbReference type="Proteomes" id="UP000688137"/>
    </source>
</evidence>
<gene>
    <name evidence="3" type="ORF">PPRIM_AZ9-3.1.T1230007</name>
</gene>